<keyword evidence="3" id="KW-0731">Sigma factor</keyword>
<dbReference type="Pfam" id="PF04542">
    <property type="entry name" value="Sigma70_r2"/>
    <property type="match status" value="1"/>
</dbReference>
<keyword evidence="4" id="KW-0238">DNA-binding</keyword>
<dbReference type="InterPro" id="IPR036388">
    <property type="entry name" value="WH-like_DNA-bd_sf"/>
</dbReference>
<evidence type="ECO:0000259" key="6">
    <source>
        <dbReference type="Pfam" id="PF04542"/>
    </source>
</evidence>
<dbReference type="GO" id="GO:0000428">
    <property type="term" value="C:DNA-directed RNA polymerase complex"/>
    <property type="evidence" value="ECO:0007669"/>
    <property type="project" value="UniProtKB-KW"/>
</dbReference>
<protein>
    <submittedName>
        <fullName evidence="8">DNA-directed RNA polymerase sigma-70 factor</fullName>
    </submittedName>
</protein>
<dbReference type="InterPro" id="IPR039425">
    <property type="entry name" value="RNA_pol_sigma-70-like"/>
</dbReference>
<keyword evidence="5" id="KW-0804">Transcription</keyword>
<feature type="domain" description="RNA polymerase sigma-70 region 2" evidence="6">
    <location>
        <begin position="8"/>
        <end position="72"/>
    </location>
</feature>
<reference evidence="8" key="1">
    <citation type="submission" date="2021-01" db="EMBL/GenBank/DDBJ databases">
        <title>Whole genome shotgun sequence of Virgisporangium aurantiacum NBRC 16421.</title>
        <authorList>
            <person name="Komaki H."/>
            <person name="Tamura T."/>
        </authorList>
    </citation>
    <scope>NUCLEOTIDE SEQUENCE</scope>
    <source>
        <strain evidence="8">NBRC 16421</strain>
    </source>
</reference>
<dbReference type="Pfam" id="PF08281">
    <property type="entry name" value="Sigma70_r4_2"/>
    <property type="match status" value="1"/>
</dbReference>
<dbReference type="SUPFAM" id="SSF88946">
    <property type="entry name" value="Sigma2 domain of RNA polymerase sigma factors"/>
    <property type="match status" value="1"/>
</dbReference>
<evidence type="ECO:0000259" key="7">
    <source>
        <dbReference type="Pfam" id="PF08281"/>
    </source>
</evidence>
<dbReference type="Gene3D" id="1.10.10.10">
    <property type="entry name" value="Winged helix-like DNA-binding domain superfamily/Winged helix DNA-binding domain"/>
    <property type="match status" value="1"/>
</dbReference>
<evidence type="ECO:0000256" key="4">
    <source>
        <dbReference type="ARBA" id="ARBA00023125"/>
    </source>
</evidence>
<proteinExistence type="inferred from homology"/>
<dbReference type="EMBL" id="BOPG01000054">
    <property type="protein sequence ID" value="GIJ60430.1"/>
    <property type="molecule type" value="Genomic_DNA"/>
</dbReference>
<evidence type="ECO:0000256" key="3">
    <source>
        <dbReference type="ARBA" id="ARBA00023082"/>
    </source>
</evidence>
<feature type="domain" description="RNA polymerase sigma factor 70 region 4 type 2" evidence="7">
    <location>
        <begin position="98"/>
        <end position="149"/>
    </location>
</feature>
<dbReference type="Gene3D" id="1.10.1740.10">
    <property type="match status" value="1"/>
</dbReference>
<comment type="caution">
    <text evidence="8">The sequence shown here is derived from an EMBL/GenBank/DDBJ whole genome shotgun (WGS) entry which is preliminary data.</text>
</comment>
<evidence type="ECO:0000256" key="2">
    <source>
        <dbReference type="ARBA" id="ARBA00023015"/>
    </source>
</evidence>
<dbReference type="PANTHER" id="PTHR43133:SF50">
    <property type="entry name" value="ECF RNA POLYMERASE SIGMA FACTOR SIGM"/>
    <property type="match status" value="1"/>
</dbReference>
<dbReference type="AlphaFoldDB" id="A0A8J4E324"/>
<dbReference type="GO" id="GO:0016987">
    <property type="term" value="F:sigma factor activity"/>
    <property type="evidence" value="ECO:0007669"/>
    <property type="project" value="UniProtKB-KW"/>
</dbReference>
<organism evidence="8 9">
    <name type="scientific">Virgisporangium aurantiacum</name>
    <dbReference type="NCBI Taxonomy" id="175570"/>
    <lineage>
        <taxon>Bacteria</taxon>
        <taxon>Bacillati</taxon>
        <taxon>Actinomycetota</taxon>
        <taxon>Actinomycetes</taxon>
        <taxon>Micromonosporales</taxon>
        <taxon>Micromonosporaceae</taxon>
        <taxon>Virgisporangium</taxon>
    </lineage>
</organism>
<dbReference type="CDD" id="cd06171">
    <property type="entry name" value="Sigma70_r4"/>
    <property type="match status" value="1"/>
</dbReference>
<dbReference type="GO" id="GO:0006352">
    <property type="term" value="P:DNA-templated transcription initiation"/>
    <property type="evidence" value="ECO:0007669"/>
    <property type="project" value="InterPro"/>
</dbReference>
<evidence type="ECO:0000256" key="5">
    <source>
        <dbReference type="ARBA" id="ARBA00023163"/>
    </source>
</evidence>
<comment type="similarity">
    <text evidence="1">Belongs to the sigma-70 factor family. ECF subfamily.</text>
</comment>
<accession>A0A8J4E324</accession>
<keyword evidence="2" id="KW-0805">Transcription regulation</keyword>
<name>A0A8J4E324_9ACTN</name>
<dbReference type="PANTHER" id="PTHR43133">
    <property type="entry name" value="RNA POLYMERASE ECF-TYPE SIGMA FACTO"/>
    <property type="match status" value="1"/>
</dbReference>
<gene>
    <name evidence="8" type="ORF">Vau01_079460</name>
</gene>
<dbReference type="InterPro" id="IPR007627">
    <property type="entry name" value="RNA_pol_sigma70_r2"/>
</dbReference>
<dbReference type="NCBIfam" id="TIGR02983">
    <property type="entry name" value="SigE-fam_strep"/>
    <property type="match status" value="1"/>
</dbReference>
<dbReference type="NCBIfam" id="TIGR02937">
    <property type="entry name" value="sigma70-ECF"/>
    <property type="match status" value="1"/>
</dbReference>
<dbReference type="SUPFAM" id="SSF88659">
    <property type="entry name" value="Sigma3 and sigma4 domains of RNA polymerase sigma factors"/>
    <property type="match status" value="1"/>
</dbReference>
<dbReference type="GO" id="GO:0003677">
    <property type="term" value="F:DNA binding"/>
    <property type="evidence" value="ECO:0007669"/>
    <property type="project" value="UniProtKB-KW"/>
</dbReference>
<dbReference type="InterPro" id="IPR014325">
    <property type="entry name" value="RNA_pol_sigma-E_actinobac"/>
</dbReference>
<dbReference type="RefSeq" id="WP_204004720.1">
    <property type="nucleotide sequence ID" value="NZ_BOPG01000054.1"/>
</dbReference>
<dbReference type="InterPro" id="IPR013324">
    <property type="entry name" value="RNA_pol_sigma_r3/r4-like"/>
</dbReference>
<dbReference type="InterPro" id="IPR013249">
    <property type="entry name" value="RNA_pol_sigma70_r4_t2"/>
</dbReference>
<keyword evidence="8" id="KW-0240">DNA-directed RNA polymerase</keyword>
<evidence type="ECO:0000313" key="9">
    <source>
        <dbReference type="Proteomes" id="UP000612585"/>
    </source>
</evidence>
<evidence type="ECO:0000256" key="1">
    <source>
        <dbReference type="ARBA" id="ARBA00010641"/>
    </source>
</evidence>
<dbReference type="Proteomes" id="UP000612585">
    <property type="component" value="Unassembled WGS sequence"/>
</dbReference>
<dbReference type="InterPro" id="IPR013325">
    <property type="entry name" value="RNA_pol_sigma_r2"/>
</dbReference>
<evidence type="ECO:0000313" key="8">
    <source>
        <dbReference type="EMBL" id="GIJ60430.1"/>
    </source>
</evidence>
<dbReference type="InterPro" id="IPR014284">
    <property type="entry name" value="RNA_pol_sigma-70_dom"/>
</dbReference>
<keyword evidence="9" id="KW-1185">Reference proteome</keyword>
<sequence length="166" mass="18814">MDDFDDFVRSRADELLRLAYLMCGDRHQAEDLLQEVLEKVYLRWSRISGSPEAYARRALVNRTINHWRWRRRHREVPLDHAVEPAVEDHAGEVSGGARVLHLLGTLGRRQRAAIVLRYLNGLSVTEVADVLGCSEPTVRTHTFRGLAKLRAALPEAALIQNGDLDA</sequence>